<evidence type="ECO:0000313" key="1">
    <source>
        <dbReference type="EMBL" id="CAB4940921.1"/>
    </source>
</evidence>
<dbReference type="Pfam" id="PF10604">
    <property type="entry name" value="Polyketide_cyc2"/>
    <property type="match status" value="1"/>
</dbReference>
<reference evidence="1" key="1">
    <citation type="submission" date="2020-05" db="EMBL/GenBank/DDBJ databases">
        <authorList>
            <person name="Chiriac C."/>
            <person name="Salcher M."/>
            <person name="Ghai R."/>
            <person name="Kavagutti S V."/>
        </authorList>
    </citation>
    <scope>NUCLEOTIDE SEQUENCE</scope>
</reference>
<sequence length="146" mass="15843">MATVYFTVTRDLPLPARAVFDELIDWKGHAKWVPLTKVQVLKGNGGPGTEFIATSGIRPLALPDRMRVDELDSEAMTVRVSKIGPVLTGVVHLSVTATGEGTSRLEWVEDILVPRMPQFLSKPVAAAARMGFQSSITRMAKLLAAT</sequence>
<accession>A0A6J7JDS6</accession>
<name>A0A6J7JDS6_9ZZZZ</name>
<proteinExistence type="predicted"/>
<dbReference type="Gene3D" id="3.30.530.20">
    <property type="match status" value="1"/>
</dbReference>
<dbReference type="InterPro" id="IPR019587">
    <property type="entry name" value="Polyketide_cyclase/dehydratase"/>
</dbReference>
<organism evidence="1">
    <name type="scientific">freshwater metagenome</name>
    <dbReference type="NCBI Taxonomy" id="449393"/>
    <lineage>
        <taxon>unclassified sequences</taxon>
        <taxon>metagenomes</taxon>
        <taxon>ecological metagenomes</taxon>
    </lineage>
</organism>
<dbReference type="SUPFAM" id="SSF55961">
    <property type="entry name" value="Bet v1-like"/>
    <property type="match status" value="1"/>
</dbReference>
<dbReference type="AlphaFoldDB" id="A0A6J7JDS6"/>
<gene>
    <name evidence="1" type="ORF">UFOPK3772_00917</name>
</gene>
<dbReference type="EMBL" id="CAFBNE010000020">
    <property type="protein sequence ID" value="CAB4940921.1"/>
    <property type="molecule type" value="Genomic_DNA"/>
</dbReference>
<dbReference type="InterPro" id="IPR023393">
    <property type="entry name" value="START-like_dom_sf"/>
</dbReference>
<protein>
    <submittedName>
        <fullName evidence="1">Unannotated protein</fullName>
    </submittedName>
</protein>